<dbReference type="AlphaFoldDB" id="A0A1H8XGW3"/>
<evidence type="ECO:0000313" key="4">
    <source>
        <dbReference type="Proteomes" id="UP000198582"/>
    </source>
</evidence>
<dbReference type="Proteomes" id="UP000198582">
    <property type="component" value="Unassembled WGS sequence"/>
</dbReference>
<protein>
    <submittedName>
        <fullName evidence="3">Uncharacterized protein</fullName>
    </submittedName>
</protein>
<evidence type="ECO:0000256" key="2">
    <source>
        <dbReference type="SAM" id="SignalP"/>
    </source>
</evidence>
<feature type="signal peptide" evidence="2">
    <location>
        <begin position="1"/>
        <end position="48"/>
    </location>
</feature>
<gene>
    <name evidence="3" type="ORF">SAMN04489732_107239</name>
</gene>
<proteinExistence type="predicted"/>
<evidence type="ECO:0000313" key="3">
    <source>
        <dbReference type="EMBL" id="SEP39210.1"/>
    </source>
</evidence>
<sequence length="389" mass="41139">MWRFFVILKPESKRGTTLHNRTRFLGRTLAAAGTVAALGLALAVPASADTPSTVEQDVAQLTQDVNDLYAGLPASALKNVDPLIESPIPQTGRQSRAAQGPIPGCTEGSLLTYANNLASKLTPLENEAMGVLSGLSSLYTQGVATDKTPQVFGTDGQYTPRATATIAKLRGFWDIESWNVQLVAWKGTDLGSQAKMAQTFSLGLAPARVQAAAALATKVLYEVPALQGGRNPLLTLNAFSAPADSLGGKRVALGDGLLDVVNTLGFDDVSVESVVGHEYGHQVDFAHDNYPRNESSEMGPDAYGGYFVAHAKGDAWDARAQQEATYLDASIGDCFHSHGTPDQRKAAGAWGEKQATSQGNPNRIVPSATMIANFQKEYPKLMPPAAAQG</sequence>
<reference evidence="3 4" key="1">
    <citation type="submission" date="2016-10" db="EMBL/GenBank/DDBJ databases">
        <authorList>
            <person name="de Groot N.N."/>
        </authorList>
    </citation>
    <scope>NUCLEOTIDE SEQUENCE [LARGE SCALE GENOMIC DNA]</scope>
    <source>
        <strain evidence="3 4">DSM 44993</strain>
    </source>
</reference>
<evidence type="ECO:0000256" key="1">
    <source>
        <dbReference type="SAM" id="MobiDB-lite"/>
    </source>
</evidence>
<feature type="chain" id="PRO_5011599847" evidence="2">
    <location>
        <begin position="49"/>
        <end position="389"/>
    </location>
</feature>
<dbReference type="STRING" id="394193.SAMN04489732_107239"/>
<keyword evidence="4" id="KW-1185">Reference proteome</keyword>
<name>A0A1H8XGW3_9PSEU</name>
<organism evidence="3 4">
    <name type="scientific">Amycolatopsis saalfeldensis</name>
    <dbReference type="NCBI Taxonomy" id="394193"/>
    <lineage>
        <taxon>Bacteria</taxon>
        <taxon>Bacillati</taxon>
        <taxon>Actinomycetota</taxon>
        <taxon>Actinomycetes</taxon>
        <taxon>Pseudonocardiales</taxon>
        <taxon>Pseudonocardiaceae</taxon>
        <taxon>Amycolatopsis</taxon>
    </lineage>
</organism>
<dbReference type="EMBL" id="FOEF01000007">
    <property type="protein sequence ID" value="SEP39210.1"/>
    <property type="molecule type" value="Genomic_DNA"/>
</dbReference>
<keyword evidence="2" id="KW-0732">Signal</keyword>
<accession>A0A1H8XGW3</accession>
<feature type="region of interest" description="Disordered" evidence="1">
    <location>
        <begin position="338"/>
        <end position="363"/>
    </location>
</feature>